<protein>
    <submittedName>
        <fullName evidence="2">Uncharacterized protein</fullName>
    </submittedName>
</protein>
<evidence type="ECO:0000313" key="2">
    <source>
        <dbReference type="EMBL" id="ASN28060.1"/>
    </source>
</evidence>
<name>A0A221P782_9ACTN</name>
<evidence type="ECO:0000256" key="1">
    <source>
        <dbReference type="SAM" id="MobiDB-lite"/>
    </source>
</evidence>
<organism evidence="2 3">
    <name type="scientific">Streptomyces pluripotens</name>
    <dbReference type="NCBI Taxonomy" id="1355015"/>
    <lineage>
        <taxon>Bacteria</taxon>
        <taxon>Bacillati</taxon>
        <taxon>Actinomycetota</taxon>
        <taxon>Actinomycetes</taxon>
        <taxon>Kitasatosporales</taxon>
        <taxon>Streptomycetaceae</taxon>
        <taxon>Streptomyces</taxon>
    </lineage>
</organism>
<evidence type="ECO:0000313" key="3">
    <source>
        <dbReference type="Proteomes" id="UP000031501"/>
    </source>
</evidence>
<gene>
    <name evidence="2" type="ORF">LK07_33185</name>
</gene>
<dbReference type="KEGG" id="splu:LK06_031990"/>
<feature type="region of interest" description="Disordered" evidence="1">
    <location>
        <begin position="1"/>
        <end position="24"/>
    </location>
</feature>
<keyword evidence="3" id="KW-1185">Reference proteome</keyword>
<sequence length="100" mass="10571">MDEERTALITRSRHAGPPTPGRADLDRVGSAFKLLEFNVNTGLGGADTSEVHRALMASEPFAGFAAEFGLDYTDTTASRGGLLRRVASYPADRSVPCDGG</sequence>
<dbReference type="OrthoDB" id="8041036at2"/>
<dbReference type="EMBL" id="CP022433">
    <property type="protein sequence ID" value="ASN28060.1"/>
    <property type="molecule type" value="Genomic_DNA"/>
</dbReference>
<dbReference type="AlphaFoldDB" id="A0A221P782"/>
<dbReference type="RefSeq" id="WP_039649914.1">
    <property type="nucleotide sequence ID" value="NZ_CP021080.1"/>
</dbReference>
<reference evidence="2 3" key="1">
    <citation type="submission" date="2017-07" db="EMBL/GenBank/DDBJ databases">
        <title>Genome sequence of Streptomyces pluripotens MUSC 137T.</title>
        <authorList>
            <person name="Ser H.-L."/>
            <person name="Lee L.-H."/>
        </authorList>
    </citation>
    <scope>NUCLEOTIDE SEQUENCE [LARGE SCALE GENOMIC DNA]</scope>
    <source>
        <strain evidence="2 3">MUSC 137</strain>
    </source>
</reference>
<proteinExistence type="predicted"/>
<accession>A0A221P782</accession>
<dbReference type="STRING" id="1355015.LK06_031990"/>
<dbReference type="Proteomes" id="UP000031501">
    <property type="component" value="Chromosome"/>
</dbReference>